<evidence type="ECO:0000313" key="2">
    <source>
        <dbReference type="EMBL" id="KNC25657.1"/>
    </source>
</evidence>
<evidence type="ECO:0000256" key="1">
    <source>
        <dbReference type="SAM" id="SignalP"/>
    </source>
</evidence>
<feature type="signal peptide" evidence="1">
    <location>
        <begin position="1"/>
        <end position="25"/>
    </location>
</feature>
<evidence type="ECO:0000313" key="3">
    <source>
        <dbReference type="Proteomes" id="UP000037069"/>
    </source>
</evidence>
<name>A0A0L0C016_LUCCU</name>
<keyword evidence="3" id="KW-1185">Reference proteome</keyword>
<dbReference type="OrthoDB" id="7410372at2759"/>
<keyword evidence="1" id="KW-0732">Signal</keyword>
<sequence>MNFNKYFTFLAILVLCILGQQATEAHHHFGRIGHELHKGVKSVEKVTSDVNKVTNGVKQVANGIAKAKTVIEAGSIAGAVAAAAA</sequence>
<feature type="chain" id="PRO_5005535332" evidence="1">
    <location>
        <begin position="26"/>
        <end position="85"/>
    </location>
</feature>
<dbReference type="AlphaFoldDB" id="A0A0L0C016"/>
<accession>A0A0L0C016</accession>
<gene>
    <name evidence="2" type="ORF">FF38_04928</name>
</gene>
<dbReference type="EMBL" id="JRES01001088">
    <property type="protein sequence ID" value="KNC25657.1"/>
    <property type="molecule type" value="Genomic_DNA"/>
</dbReference>
<protein>
    <submittedName>
        <fullName evidence="2">Uncharacterized protein</fullName>
    </submittedName>
</protein>
<reference evidence="2 3" key="1">
    <citation type="journal article" date="2015" name="Nat. Commun.">
        <title>Lucilia cuprina genome unlocks parasitic fly biology to underpin future interventions.</title>
        <authorList>
            <person name="Anstead C.A."/>
            <person name="Korhonen P.K."/>
            <person name="Young N.D."/>
            <person name="Hall R.S."/>
            <person name="Jex A.R."/>
            <person name="Murali S.C."/>
            <person name="Hughes D.S."/>
            <person name="Lee S.F."/>
            <person name="Perry T."/>
            <person name="Stroehlein A.J."/>
            <person name="Ansell B.R."/>
            <person name="Breugelmans B."/>
            <person name="Hofmann A."/>
            <person name="Qu J."/>
            <person name="Dugan S."/>
            <person name="Lee S.L."/>
            <person name="Chao H."/>
            <person name="Dinh H."/>
            <person name="Han Y."/>
            <person name="Doddapaneni H.V."/>
            <person name="Worley K.C."/>
            <person name="Muzny D.M."/>
            <person name="Ioannidis P."/>
            <person name="Waterhouse R.M."/>
            <person name="Zdobnov E.M."/>
            <person name="James P.J."/>
            <person name="Bagnall N.H."/>
            <person name="Kotze A.C."/>
            <person name="Gibbs R.A."/>
            <person name="Richards S."/>
            <person name="Batterham P."/>
            <person name="Gasser R.B."/>
        </authorList>
    </citation>
    <scope>NUCLEOTIDE SEQUENCE [LARGE SCALE GENOMIC DNA]</scope>
    <source>
        <strain evidence="2 3">LS</strain>
        <tissue evidence="2">Full body</tissue>
    </source>
</reference>
<comment type="caution">
    <text evidence="2">The sequence shown here is derived from an EMBL/GenBank/DDBJ whole genome shotgun (WGS) entry which is preliminary data.</text>
</comment>
<organism evidence="2 3">
    <name type="scientific">Lucilia cuprina</name>
    <name type="common">Green bottle fly</name>
    <name type="synonym">Australian sheep blowfly</name>
    <dbReference type="NCBI Taxonomy" id="7375"/>
    <lineage>
        <taxon>Eukaryota</taxon>
        <taxon>Metazoa</taxon>
        <taxon>Ecdysozoa</taxon>
        <taxon>Arthropoda</taxon>
        <taxon>Hexapoda</taxon>
        <taxon>Insecta</taxon>
        <taxon>Pterygota</taxon>
        <taxon>Neoptera</taxon>
        <taxon>Endopterygota</taxon>
        <taxon>Diptera</taxon>
        <taxon>Brachycera</taxon>
        <taxon>Muscomorpha</taxon>
        <taxon>Oestroidea</taxon>
        <taxon>Calliphoridae</taxon>
        <taxon>Luciliinae</taxon>
        <taxon>Lucilia</taxon>
    </lineage>
</organism>
<proteinExistence type="predicted"/>
<dbReference type="Proteomes" id="UP000037069">
    <property type="component" value="Unassembled WGS sequence"/>
</dbReference>